<dbReference type="GO" id="GO:0051301">
    <property type="term" value="P:cell division"/>
    <property type="evidence" value="ECO:0007669"/>
    <property type="project" value="UniProtKB-KW"/>
</dbReference>
<dbReference type="SUPFAM" id="SSF48371">
    <property type="entry name" value="ARM repeat"/>
    <property type="match status" value="1"/>
</dbReference>
<dbReference type="PANTHER" id="PTHR12663:SF52">
    <property type="entry name" value="TOG DOMAIN-CONTAINING PROTEIN"/>
    <property type="match status" value="1"/>
</dbReference>
<evidence type="ECO:0000256" key="1">
    <source>
        <dbReference type="ARBA" id="ARBA00004123"/>
    </source>
</evidence>
<feature type="region of interest" description="Disordered" evidence="9">
    <location>
        <begin position="798"/>
        <end position="842"/>
    </location>
</feature>
<dbReference type="GO" id="GO:0006281">
    <property type="term" value="P:DNA repair"/>
    <property type="evidence" value="ECO:0007669"/>
    <property type="project" value="UniProtKB-KW"/>
</dbReference>
<keyword evidence="5" id="KW-0234">DNA repair</keyword>
<accession>A0A9J6A2K2</accession>
<keyword evidence="2" id="KW-0132">Cell division</keyword>
<gene>
    <name evidence="10" type="ORF">H5410_018488</name>
</gene>
<organism evidence="10 11">
    <name type="scientific">Solanum commersonii</name>
    <name type="common">Commerson's wild potato</name>
    <name type="synonym">Commerson's nightshade</name>
    <dbReference type="NCBI Taxonomy" id="4109"/>
    <lineage>
        <taxon>Eukaryota</taxon>
        <taxon>Viridiplantae</taxon>
        <taxon>Streptophyta</taxon>
        <taxon>Embryophyta</taxon>
        <taxon>Tracheophyta</taxon>
        <taxon>Spermatophyta</taxon>
        <taxon>Magnoliopsida</taxon>
        <taxon>eudicotyledons</taxon>
        <taxon>Gunneridae</taxon>
        <taxon>Pentapetalae</taxon>
        <taxon>asterids</taxon>
        <taxon>lamiids</taxon>
        <taxon>Solanales</taxon>
        <taxon>Solanaceae</taxon>
        <taxon>Solanoideae</taxon>
        <taxon>Solaneae</taxon>
        <taxon>Solanum</taxon>
    </lineage>
</organism>
<dbReference type="Pfam" id="PF20168">
    <property type="entry name" value="PDS5"/>
    <property type="match status" value="1"/>
</dbReference>
<reference evidence="10 11" key="1">
    <citation type="submission" date="2020-09" db="EMBL/GenBank/DDBJ databases">
        <title>De no assembly of potato wild relative species, Solanum commersonii.</title>
        <authorList>
            <person name="Cho K."/>
        </authorList>
    </citation>
    <scope>NUCLEOTIDE SEQUENCE [LARGE SCALE GENOMIC DNA]</scope>
    <source>
        <strain evidence="10">LZ3.2</strain>
        <tissue evidence="10">Leaf</tissue>
    </source>
</reference>
<keyword evidence="6" id="KW-0539">Nucleus</keyword>
<feature type="compositionally biased region" description="Basic residues" evidence="9">
    <location>
        <begin position="801"/>
        <end position="812"/>
    </location>
</feature>
<dbReference type="InterPro" id="IPR007942">
    <property type="entry name" value="PLipase-like"/>
</dbReference>
<feature type="region of interest" description="Disordered" evidence="9">
    <location>
        <begin position="63"/>
        <end position="86"/>
    </location>
</feature>
<evidence type="ECO:0000256" key="7">
    <source>
        <dbReference type="ARBA" id="ARBA00023306"/>
    </source>
</evidence>
<evidence type="ECO:0000256" key="6">
    <source>
        <dbReference type="ARBA" id="ARBA00023242"/>
    </source>
</evidence>
<protein>
    <submittedName>
        <fullName evidence="10">Uncharacterized protein</fullName>
    </submittedName>
</protein>
<dbReference type="EMBL" id="JACXVP010000003">
    <property type="protein sequence ID" value="KAG5618664.1"/>
    <property type="molecule type" value="Genomic_DNA"/>
</dbReference>
<keyword evidence="7" id="KW-0131">Cell cycle</keyword>
<evidence type="ECO:0000256" key="8">
    <source>
        <dbReference type="SAM" id="Coils"/>
    </source>
</evidence>
<keyword evidence="8" id="KW-0175">Coiled coil</keyword>
<proteinExistence type="predicted"/>
<evidence type="ECO:0000256" key="3">
    <source>
        <dbReference type="ARBA" id="ARBA00022763"/>
    </source>
</evidence>
<dbReference type="GO" id="GO:0005634">
    <property type="term" value="C:nucleus"/>
    <property type="evidence" value="ECO:0007669"/>
    <property type="project" value="UniProtKB-SubCell"/>
</dbReference>
<keyword evidence="11" id="KW-1185">Reference proteome</keyword>
<evidence type="ECO:0000313" key="10">
    <source>
        <dbReference type="EMBL" id="KAG5618664.1"/>
    </source>
</evidence>
<dbReference type="Pfam" id="PF05278">
    <property type="entry name" value="PEARLI-4"/>
    <property type="match status" value="2"/>
</dbReference>
<dbReference type="GO" id="GO:0007064">
    <property type="term" value="P:mitotic sister chromatid cohesion"/>
    <property type="evidence" value="ECO:0007669"/>
    <property type="project" value="InterPro"/>
</dbReference>
<name>A0A9J6A2K2_SOLCO</name>
<dbReference type="PANTHER" id="PTHR12663">
    <property type="entry name" value="ANDROGEN INDUCED INHIBITOR OF PROLIFERATION AS3 / PDS5-RELATED"/>
    <property type="match status" value="1"/>
</dbReference>
<dbReference type="GO" id="GO:0000785">
    <property type="term" value="C:chromatin"/>
    <property type="evidence" value="ECO:0007669"/>
    <property type="project" value="TreeGrafter"/>
</dbReference>
<feature type="region of interest" description="Disordered" evidence="9">
    <location>
        <begin position="728"/>
        <end position="750"/>
    </location>
</feature>
<dbReference type="Proteomes" id="UP000824120">
    <property type="component" value="Chromosome 3"/>
</dbReference>
<dbReference type="InterPro" id="IPR016024">
    <property type="entry name" value="ARM-type_fold"/>
</dbReference>
<keyword evidence="4" id="KW-0498">Mitosis</keyword>
<dbReference type="InterPro" id="IPR039776">
    <property type="entry name" value="Pds5"/>
</dbReference>
<evidence type="ECO:0000256" key="9">
    <source>
        <dbReference type="SAM" id="MobiDB-lite"/>
    </source>
</evidence>
<dbReference type="GO" id="GO:0035825">
    <property type="term" value="P:homologous recombination"/>
    <property type="evidence" value="ECO:0007669"/>
    <property type="project" value="UniProtKB-ARBA"/>
</dbReference>
<dbReference type="AlphaFoldDB" id="A0A9J6A2K2"/>
<dbReference type="OrthoDB" id="200660at2759"/>
<evidence type="ECO:0000256" key="5">
    <source>
        <dbReference type="ARBA" id="ARBA00023204"/>
    </source>
</evidence>
<feature type="coiled-coil region" evidence="8">
    <location>
        <begin position="225"/>
        <end position="280"/>
    </location>
</feature>
<evidence type="ECO:0000256" key="2">
    <source>
        <dbReference type="ARBA" id="ARBA00022618"/>
    </source>
</evidence>
<sequence length="956" mass="107479">MISLARASVSEEECNKKLLEVGNELLQQPPSSKEELLEKLDALGSVSNTKEINFPKACKKQRKQRKRKYFLSQEEGEATDDPTPPTMTMQHNLTPKGVHGNKGVRVDVHGYKVKVSSGPILTAIFAKYGDIAVNCHYKSLAFRASLLDIVCDVVRRLKTGDVGSTSIKDMRALVSAAAKVKLDVIWLQQYLDEISEDGDMEKLLLDLMELSKTTMLVSIAAKKDMVERNRKVFAAEERLKKAEKRLQEAQSRAGEAERSVKVLETVREKVQQDMKEVEDQSQYRLTEPVVLDLITRYLKSCYLGLLILKMLLGNISLSDSCLMWPSPSILIDLIHTNLSFLLKVKAFLSLRIRIYYAENCRNCDRYSRTTRLEPALHLSDNIFTKYSDFTVNCMSIQVQIHGAELLPQETVSMARASVSEEECIKGLLEVGNELLQQPPSSKEELLEKLDNLEHLLSMVKQVPPASVRDAIKPAMEALVTDGVLRHPDIDVKVSVASSMSEIIRITAPDQPYNDTRLEAIFICTLGLVSCSIGGQDFFELADLAFGKLSCLEGRCYSKAVSIIEVLAKYQTCVLMLDLQLDALIVQMFQHFLNSIRPDHPDEVFMNMKEIMTMIIKESDDIPMQLLNILVSILISSVKKENQNVSPRSYVLGEKVLQESAVKLYPYLQKAVTDLGISFNNYSEVVELMWREAIKTKAMVESAPEELAPHAAHKNDDVVVETVSSLKESEATKEAVDPEATQTSKKRGWKPTFLNKAEEGYDDAWISGERRSNIRRRSSVGESRAEVLGSVSNTKEINFPKACKKQRKRRRKYLPSQEAGKAADDLAPPTTTKQHNLTPKRVRQNNEVKVDVHGYKVKVSCAPILTAIFAKYGDIAVNCHYKSLASRASLLDLVCDVVKRLKAGDVVSSSIKQMKSFVSTAVEVKLDVAWLQQYLDEISKEEDMEKRLHMDIDILLH</sequence>
<comment type="subcellular location">
    <subcellularLocation>
        <location evidence="1">Nucleus</location>
    </subcellularLocation>
</comment>
<comment type="caution">
    <text evidence="10">The sequence shown here is derived from an EMBL/GenBank/DDBJ whole genome shotgun (WGS) entry which is preliminary data.</text>
</comment>
<evidence type="ECO:0000313" key="11">
    <source>
        <dbReference type="Proteomes" id="UP000824120"/>
    </source>
</evidence>
<evidence type="ECO:0000256" key="4">
    <source>
        <dbReference type="ARBA" id="ARBA00022776"/>
    </source>
</evidence>
<keyword evidence="3" id="KW-0227">DNA damage</keyword>